<proteinExistence type="predicted"/>
<dbReference type="PANTHER" id="PTHR21601:SF0">
    <property type="entry name" value="PROTEIN SPA2-RELATED"/>
    <property type="match status" value="1"/>
</dbReference>
<dbReference type="GO" id="GO:0005078">
    <property type="term" value="F:MAP-kinase scaffold activity"/>
    <property type="evidence" value="ECO:0007669"/>
    <property type="project" value="TreeGrafter"/>
</dbReference>
<name>A0AAD7NNH1_9AGAR</name>
<evidence type="ECO:0000313" key="3">
    <source>
        <dbReference type="Proteomes" id="UP001215280"/>
    </source>
</evidence>
<feature type="domain" description="GIT Spa2 homology (SHD)" evidence="1">
    <location>
        <begin position="123"/>
        <end position="149"/>
    </location>
</feature>
<sequence length="241" mass="28390">MSSPMKPARFRPSLPTVTSFSGISNYRTESYRPIRYKNPVPAIDYVAVSKIHFIELSFYLAAYLADAEPNSRSITRQKLTRLTIKEFHELSTDFLPPSLLASHYVAVPFLPFREEFHPKRNQARQKLATLSITRFEKFTSYIYLELNRRYPEFKESYVITLFRLDLPMTSFPSHRKHVIALFRHGLPLTSFLSRREYVIALFCFDLQPTSFPSHRELYVITLFRHELLLISFRFYSQVESG</sequence>
<protein>
    <recommendedName>
        <fullName evidence="1">GIT Spa2 homology (SHD) domain-containing protein</fullName>
    </recommendedName>
</protein>
<dbReference type="GO" id="GO:1902716">
    <property type="term" value="C:cell cortex of growing cell tip"/>
    <property type="evidence" value="ECO:0007669"/>
    <property type="project" value="TreeGrafter"/>
</dbReference>
<dbReference type="Pfam" id="PF08518">
    <property type="entry name" value="GIT_SHD"/>
    <property type="match status" value="2"/>
</dbReference>
<dbReference type="GO" id="GO:0005826">
    <property type="term" value="C:actomyosin contractile ring"/>
    <property type="evidence" value="ECO:0007669"/>
    <property type="project" value="TreeGrafter"/>
</dbReference>
<dbReference type="Proteomes" id="UP001215280">
    <property type="component" value="Unassembled WGS sequence"/>
</dbReference>
<feature type="domain" description="GIT Spa2 homology (SHD)" evidence="1">
    <location>
        <begin position="76"/>
        <end position="93"/>
    </location>
</feature>
<dbReference type="InterPro" id="IPR039892">
    <property type="entry name" value="Spa2/Sph1"/>
</dbReference>
<comment type="caution">
    <text evidence="2">The sequence shown here is derived from an EMBL/GenBank/DDBJ whole genome shotgun (WGS) entry which is preliminary data.</text>
</comment>
<evidence type="ECO:0000259" key="1">
    <source>
        <dbReference type="Pfam" id="PF08518"/>
    </source>
</evidence>
<dbReference type="AlphaFoldDB" id="A0AAD7NNH1"/>
<gene>
    <name evidence="2" type="ORF">DFH07DRAFT_954735</name>
</gene>
<reference evidence="2" key="1">
    <citation type="submission" date="2023-03" db="EMBL/GenBank/DDBJ databases">
        <title>Massive genome expansion in bonnet fungi (Mycena s.s.) driven by repeated elements and novel gene families across ecological guilds.</title>
        <authorList>
            <consortium name="Lawrence Berkeley National Laboratory"/>
            <person name="Harder C.B."/>
            <person name="Miyauchi S."/>
            <person name="Viragh M."/>
            <person name="Kuo A."/>
            <person name="Thoen E."/>
            <person name="Andreopoulos B."/>
            <person name="Lu D."/>
            <person name="Skrede I."/>
            <person name="Drula E."/>
            <person name="Henrissat B."/>
            <person name="Morin E."/>
            <person name="Kohler A."/>
            <person name="Barry K."/>
            <person name="LaButti K."/>
            <person name="Morin E."/>
            <person name="Salamov A."/>
            <person name="Lipzen A."/>
            <person name="Mereny Z."/>
            <person name="Hegedus B."/>
            <person name="Baldrian P."/>
            <person name="Stursova M."/>
            <person name="Weitz H."/>
            <person name="Taylor A."/>
            <person name="Grigoriev I.V."/>
            <person name="Nagy L.G."/>
            <person name="Martin F."/>
            <person name="Kauserud H."/>
        </authorList>
    </citation>
    <scope>NUCLEOTIDE SEQUENCE</scope>
    <source>
        <strain evidence="2">CBHHK188m</strain>
    </source>
</reference>
<evidence type="ECO:0000313" key="2">
    <source>
        <dbReference type="EMBL" id="KAJ7768161.1"/>
    </source>
</evidence>
<dbReference type="InterPro" id="IPR013724">
    <property type="entry name" value="GIT_SHD"/>
</dbReference>
<dbReference type="PANTHER" id="PTHR21601">
    <property type="entry name" value="SPA2 PROTEIN"/>
    <property type="match status" value="1"/>
</dbReference>
<organism evidence="2 3">
    <name type="scientific">Mycena maculata</name>
    <dbReference type="NCBI Taxonomy" id="230809"/>
    <lineage>
        <taxon>Eukaryota</taxon>
        <taxon>Fungi</taxon>
        <taxon>Dikarya</taxon>
        <taxon>Basidiomycota</taxon>
        <taxon>Agaricomycotina</taxon>
        <taxon>Agaricomycetes</taxon>
        <taxon>Agaricomycetidae</taxon>
        <taxon>Agaricales</taxon>
        <taxon>Marasmiineae</taxon>
        <taxon>Mycenaceae</taxon>
        <taxon>Mycena</taxon>
    </lineage>
</organism>
<dbReference type="EMBL" id="JARJLG010000028">
    <property type="protein sequence ID" value="KAJ7768161.1"/>
    <property type="molecule type" value="Genomic_DNA"/>
</dbReference>
<keyword evidence="3" id="KW-1185">Reference proteome</keyword>
<accession>A0AAD7NNH1</accession>